<evidence type="ECO:0000313" key="2">
    <source>
        <dbReference type="EMBL" id="CAH2265380.1"/>
    </source>
</evidence>
<dbReference type="SUPFAM" id="SSF56219">
    <property type="entry name" value="DNase I-like"/>
    <property type="match status" value="1"/>
</dbReference>
<proteinExistence type="predicted"/>
<dbReference type="Proteomes" id="UP000838756">
    <property type="component" value="Unassembled WGS sequence"/>
</dbReference>
<keyword evidence="3" id="KW-1185">Reference proteome</keyword>
<name>A0A8S4SBT2_9NEOP</name>
<dbReference type="PANTHER" id="PTHR33273:SF2">
    <property type="entry name" value="ENDONUCLEASE_EXONUCLEASE_PHOSPHATASE DOMAIN-CONTAINING PROTEIN"/>
    <property type="match status" value="1"/>
</dbReference>
<sequence>MKPISETHCVSNSLLKIKGYNIYHTNHPDGTAHGGTVILKSTINHFELPQYRTEQIQATSIALSDRNGDLNISAVYCPPKHKISKELFTDYFRSLGNRFVVGGDWNAKHLHWGSRLITTRGTELKNFVDKNFLTTIATPEPTHWPTDPNRLPDVLDCFIFKGLSRSFFTITSSLDGSSNHIPVILTIGTTILKKQNVEPSPVCCKRTVWEAFRSIVNEELQLQIAHKSEEDIDDATNVLMTTIQSACWKCTPEDTSPLERHVVLAEIKLVILEKRRLRRLLHNSRHPQDKTVFNKASKDLKTIIAKVNGA</sequence>
<dbReference type="GO" id="GO:0003824">
    <property type="term" value="F:catalytic activity"/>
    <property type="evidence" value="ECO:0007669"/>
    <property type="project" value="InterPro"/>
</dbReference>
<dbReference type="InterPro" id="IPR005135">
    <property type="entry name" value="Endo/exonuclease/phosphatase"/>
</dbReference>
<dbReference type="Gene3D" id="3.60.10.10">
    <property type="entry name" value="Endonuclease/exonuclease/phosphatase"/>
    <property type="match status" value="1"/>
</dbReference>
<evidence type="ECO:0000313" key="3">
    <source>
        <dbReference type="Proteomes" id="UP000838756"/>
    </source>
</evidence>
<reference evidence="2" key="1">
    <citation type="submission" date="2022-03" db="EMBL/GenBank/DDBJ databases">
        <authorList>
            <person name="Lindestad O."/>
        </authorList>
    </citation>
    <scope>NUCLEOTIDE SEQUENCE</scope>
</reference>
<comment type="caution">
    <text evidence="2">The sequence shown here is derived from an EMBL/GenBank/DDBJ whole genome shotgun (WGS) entry which is preliminary data.</text>
</comment>
<organism evidence="2 3">
    <name type="scientific">Pararge aegeria aegeria</name>
    <dbReference type="NCBI Taxonomy" id="348720"/>
    <lineage>
        <taxon>Eukaryota</taxon>
        <taxon>Metazoa</taxon>
        <taxon>Ecdysozoa</taxon>
        <taxon>Arthropoda</taxon>
        <taxon>Hexapoda</taxon>
        <taxon>Insecta</taxon>
        <taxon>Pterygota</taxon>
        <taxon>Neoptera</taxon>
        <taxon>Endopterygota</taxon>
        <taxon>Lepidoptera</taxon>
        <taxon>Glossata</taxon>
        <taxon>Ditrysia</taxon>
        <taxon>Papilionoidea</taxon>
        <taxon>Nymphalidae</taxon>
        <taxon>Satyrinae</taxon>
        <taxon>Satyrini</taxon>
        <taxon>Parargina</taxon>
        <taxon>Pararge</taxon>
    </lineage>
</organism>
<dbReference type="InterPro" id="IPR036691">
    <property type="entry name" value="Endo/exonu/phosph_ase_sf"/>
</dbReference>
<gene>
    <name evidence="2" type="primary">jg13337</name>
    <name evidence="2" type="ORF">PAEG_LOCUS24895</name>
</gene>
<dbReference type="Pfam" id="PF14529">
    <property type="entry name" value="Exo_endo_phos_2"/>
    <property type="match status" value="1"/>
</dbReference>
<feature type="domain" description="Endonuclease/exonuclease/phosphatase" evidence="1">
    <location>
        <begin position="71"/>
        <end position="183"/>
    </location>
</feature>
<dbReference type="PANTHER" id="PTHR33273">
    <property type="entry name" value="DOMAIN-CONTAINING PROTEIN, PUTATIVE-RELATED"/>
    <property type="match status" value="1"/>
</dbReference>
<protein>
    <submittedName>
        <fullName evidence="2">Jg13337 protein</fullName>
    </submittedName>
</protein>
<dbReference type="OrthoDB" id="7474049at2759"/>
<dbReference type="EMBL" id="CAKXAJ010026280">
    <property type="protein sequence ID" value="CAH2265380.1"/>
    <property type="molecule type" value="Genomic_DNA"/>
</dbReference>
<accession>A0A8S4SBT2</accession>
<dbReference type="AlphaFoldDB" id="A0A8S4SBT2"/>
<evidence type="ECO:0000259" key="1">
    <source>
        <dbReference type="Pfam" id="PF14529"/>
    </source>
</evidence>